<keyword evidence="2" id="KW-1185">Reference proteome</keyword>
<dbReference type="PATRIC" id="fig|745277.3.peg.2564"/>
<dbReference type="EMBL" id="CP003244">
    <property type="protein sequence ID" value="AEX52505.1"/>
    <property type="molecule type" value="Genomic_DNA"/>
</dbReference>
<gene>
    <name evidence="1" type="ordered locus">Rahaq2_2656</name>
</gene>
<proteinExistence type="predicted"/>
<dbReference type="HOGENOM" id="CLU_056705_0_0_6"/>
<dbReference type="AlphaFoldDB" id="H2IQY2"/>
<evidence type="ECO:0000313" key="1">
    <source>
        <dbReference type="EMBL" id="AEX52505.1"/>
    </source>
</evidence>
<name>H2IQY2_RAHAC</name>
<protein>
    <recommendedName>
        <fullName evidence="3">TupA-like ATPgrasp</fullName>
    </recommendedName>
</protein>
<dbReference type="OrthoDB" id="9791827at2"/>
<evidence type="ECO:0008006" key="3">
    <source>
        <dbReference type="Google" id="ProtNLM"/>
    </source>
</evidence>
<dbReference type="InterPro" id="IPR029465">
    <property type="entry name" value="ATPgrasp_TupA"/>
</dbReference>
<dbReference type="RefSeq" id="WP_015697654.1">
    <property type="nucleotide sequence ID" value="NC_016818.1"/>
</dbReference>
<evidence type="ECO:0000313" key="2">
    <source>
        <dbReference type="Proteomes" id="UP000009010"/>
    </source>
</evidence>
<dbReference type="STRING" id="745277.Rahaq2_2656"/>
<dbReference type="Pfam" id="PF14305">
    <property type="entry name" value="ATPgrasp_TupA"/>
    <property type="match status" value="1"/>
</dbReference>
<organism evidence="1 2">
    <name type="scientific">Rahnella aquatilis (strain ATCC 33071 / DSM 4594 / JCM 1683 / NBRC 105701 / NCIMB 13365 / CIP 78.65)</name>
    <dbReference type="NCBI Taxonomy" id="745277"/>
    <lineage>
        <taxon>Bacteria</taxon>
        <taxon>Pseudomonadati</taxon>
        <taxon>Pseudomonadota</taxon>
        <taxon>Gammaproteobacteria</taxon>
        <taxon>Enterobacterales</taxon>
        <taxon>Yersiniaceae</taxon>
        <taxon>Rahnella</taxon>
    </lineage>
</organism>
<reference evidence="2" key="2">
    <citation type="submission" date="2012-01" db="EMBL/GenBank/DDBJ databases">
        <title>Complete sequence of chromosome of Rahnella aquatilis CIP 78.65.</title>
        <authorList>
            <person name="Lucas S."/>
            <person name="Han J."/>
            <person name="Lapidus A."/>
            <person name="Cheng J.-F."/>
            <person name="Goodwin L."/>
            <person name="Pitluck S."/>
            <person name="Peters L."/>
            <person name="Ovchinnikova G."/>
            <person name="Held B."/>
            <person name="Detter J.C."/>
            <person name="Han C."/>
            <person name="Tapia R."/>
            <person name="Land M."/>
            <person name="Hauser L."/>
            <person name="Kyrpides N."/>
            <person name="Ivanova N."/>
            <person name="Pagani I."/>
            <person name="Sobecky P."/>
            <person name="Martinez R."/>
            <person name="Woyke T."/>
        </authorList>
    </citation>
    <scope>NUCLEOTIDE SEQUENCE [LARGE SCALE GENOMIC DNA]</scope>
    <source>
        <strain evidence="2">ATCC 33071 / DSM 4594 / JCM 1683 / NBRC 105701 / NCIMB 13365 / CIP 78.65</strain>
    </source>
</reference>
<dbReference type="eggNOG" id="COG3307">
    <property type="taxonomic scope" value="Bacteria"/>
</dbReference>
<dbReference type="KEGG" id="raq:Rahaq2_2656"/>
<dbReference type="Proteomes" id="UP000009010">
    <property type="component" value="Chromosome"/>
</dbReference>
<accession>H2IQY2</accession>
<sequence length="310" mass="36607">MNNFDRRLSLAQNDFRGIHDVVERKRAIAKSLFPDENIDISLSKMEYRIDNKRDLDLCNPKDISSKLHWLKINFRESHIGDYVDKYKAREIVKNKVGEKYLPKCYWVGDDLSKVNRNALPKKFVLKANHSWNKNIFCFNKDTFNWSESRNESSEWLQDDHYLMHGEWAYSQIKKPLLIIEELLEVDGDIPDDYKVYCFNGEPKLVKYDSGRNDIRVQMHLDINWNPLPFHNPNYAPVTSPVLKPKNFNEMLSIAKTLSEGFPFLRVDLYNIHGRVYFGEFTLYPCGGNLRFEPDEWNYFVGDLLDLGCFQ</sequence>
<reference evidence="1 2" key="1">
    <citation type="journal article" date="2012" name="J. Bacteriol.">
        <title>Complete Genome Sequence of Rahnella aquatilis CIP 78.65.</title>
        <authorList>
            <person name="Martinez R.J."/>
            <person name="Bruce D."/>
            <person name="Detter C."/>
            <person name="Goodwin L.A."/>
            <person name="Han J."/>
            <person name="Han C.S."/>
            <person name="Held B."/>
            <person name="Land M.L."/>
            <person name="Mikhailova N."/>
            <person name="Nolan M."/>
            <person name="Pennacchio L."/>
            <person name="Pitluck S."/>
            <person name="Tapia R."/>
            <person name="Woyke T."/>
            <person name="Sobecky P.A."/>
        </authorList>
    </citation>
    <scope>NUCLEOTIDE SEQUENCE [LARGE SCALE GENOMIC DNA]</scope>
    <source>
        <strain evidence="2">ATCC 33071 / DSM 4594 / JCM 1683 / NBRC 105701 / NCIMB 13365 / CIP 78.65</strain>
    </source>
</reference>